<name>A0A449GY88_NOCFR</name>
<dbReference type="EMBL" id="CAACYE010000005">
    <property type="protein sequence ID" value="VFA83867.1"/>
    <property type="molecule type" value="Genomic_DNA"/>
</dbReference>
<evidence type="ECO:0000313" key="1">
    <source>
        <dbReference type="EMBL" id="VFA83867.1"/>
    </source>
</evidence>
<sequence length="335" mass="37480">MPRSVRRSGSANAVWPDADALTWWLVEEVTQVERSGERVREHLLAELRRRKLEPPTTGRIDRIVAAGLSRGEEVLCDRVMSRLSTEVVARLVALVAPAADEAGELEGGSAVLASIRSDPGNVSSNTMLTEIAKLEAVREIGVPVEVFADIAPKTAKNWRARAAVESPSHLRGHPLPVKLIGRYAGANLRYYPRDEAVPTHRGMSGDWAELVYQGDKDGHRRVVRMVYEIATLQALREQLRWKEIGVVGADKWRNPAQDLPTDFKERRVEHYGKLRKPLDPTEFIDAMCEEMRTELEALHAALPKASWLEIKERKQGAIKLAPLAPLGEPRNLRKL</sequence>
<proteinExistence type="predicted"/>
<organism evidence="1">
    <name type="scientific">Nocardia farcinica</name>
    <dbReference type="NCBI Taxonomy" id="37329"/>
    <lineage>
        <taxon>Bacteria</taxon>
        <taxon>Bacillati</taxon>
        <taxon>Actinomycetota</taxon>
        <taxon>Actinomycetes</taxon>
        <taxon>Mycobacteriales</taxon>
        <taxon>Nocardiaceae</taxon>
        <taxon>Nocardia</taxon>
    </lineage>
</organism>
<protein>
    <submittedName>
        <fullName evidence="1">Transposase and inactivated derivatives, TnpA family</fullName>
    </submittedName>
</protein>
<gene>
    <name evidence="1" type="ORF">NCTC1935_01695</name>
</gene>
<reference evidence="1" key="1">
    <citation type="submission" date="2019-02" db="EMBL/GenBank/DDBJ databases">
        <authorList>
            <consortium name="Pathogen Informatics"/>
        </authorList>
    </citation>
    <scope>NUCLEOTIDE SEQUENCE</scope>
    <source>
        <strain evidence="1">3012STDY6733949</strain>
    </source>
</reference>
<accession>A0A449GY88</accession>
<dbReference type="AlphaFoldDB" id="A0A449GY88"/>